<dbReference type="HOGENOM" id="CLU_027128_1_1_4"/>
<keyword evidence="1" id="KW-0812">Transmembrane</keyword>
<reference evidence="2 3" key="1">
    <citation type="submission" date="2010-08" db="EMBL/GenBank/DDBJ databases">
        <title>Complete sequence of Gallionella capsiferriformans ES-2.</title>
        <authorList>
            <consortium name="US DOE Joint Genome Institute"/>
            <person name="Lucas S."/>
            <person name="Copeland A."/>
            <person name="Lapidus A."/>
            <person name="Cheng J.-F."/>
            <person name="Bruce D."/>
            <person name="Goodwin L."/>
            <person name="Pitluck S."/>
            <person name="Chertkov O."/>
            <person name="Davenport K.W."/>
            <person name="Detter J.C."/>
            <person name="Han C."/>
            <person name="Tapia R."/>
            <person name="Land M."/>
            <person name="Hauser L."/>
            <person name="Chang Y.-J."/>
            <person name="Jeffries C."/>
            <person name="Kyrpides N."/>
            <person name="Ivanova N."/>
            <person name="Mikhailova N."/>
            <person name="Shelobolina E.S."/>
            <person name="Picardal F."/>
            <person name="Roden E."/>
            <person name="Emerson D."/>
            <person name="Woyke T."/>
        </authorList>
    </citation>
    <scope>NUCLEOTIDE SEQUENCE [LARGE SCALE GENOMIC DNA]</scope>
    <source>
        <strain evidence="2 3">ES-2</strain>
    </source>
</reference>
<dbReference type="RefSeq" id="WP_013294055.1">
    <property type="nucleotide sequence ID" value="NC_014394.1"/>
</dbReference>
<name>D9SI33_GALCS</name>
<dbReference type="CDD" id="cd06355">
    <property type="entry name" value="PBP1_FmdD-like"/>
    <property type="match status" value="1"/>
</dbReference>
<dbReference type="AlphaFoldDB" id="D9SI33"/>
<dbReference type="Pfam" id="PF13433">
    <property type="entry name" value="Peripla_BP_5"/>
    <property type="match status" value="1"/>
</dbReference>
<proteinExistence type="predicted"/>
<accession>D9SI33</accession>
<feature type="transmembrane region" description="Helical" evidence="1">
    <location>
        <begin position="9"/>
        <end position="29"/>
    </location>
</feature>
<dbReference type="Gene3D" id="3.40.50.2300">
    <property type="match status" value="2"/>
</dbReference>
<dbReference type="eggNOG" id="COG0683">
    <property type="taxonomic scope" value="Bacteria"/>
</dbReference>
<dbReference type="Proteomes" id="UP000001235">
    <property type="component" value="Chromosome"/>
</dbReference>
<dbReference type="SUPFAM" id="SSF53822">
    <property type="entry name" value="Periplasmic binding protein-like I"/>
    <property type="match status" value="1"/>
</dbReference>
<protein>
    <submittedName>
        <fullName evidence="2">Putative aliphatic amidase expression-regulating protein</fullName>
    </submittedName>
</protein>
<evidence type="ECO:0000313" key="2">
    <source>
        <dbReference type="EMBL" id="ADL56123.1"/>
    </source>
</evidence>
<dbReference type="KEGG" id="gca:Galf_2118"/>
<dbReference type="PANTHER" id="PTHR47628:SF1">
    <property type="entry name" value="ALIPHATIC AMIDASE EXPRESSION-REGULATING PROTEIN"/>
    <property type="match status" value="1"/>
</dbReference>
<keyword evidence="1" id="KW-0472">Membrane</keyword>
<evidence type="ECO:0000313" key="3">
    <source>
        <dbReference type="Proteomes" id="UP000001235"/>
    </source>
</evidence>
<dbReference type="InterPro" id="IPR017777">
    <property type="entry name" value="ABC_urea-bd_UrtA"/>
</dbReference>
<dbReference type="PANTHER" id="PTHR47628">
    <property type="match status" value="1"/>
</dbReference>
<keyword evidence="1" id="KW-1133">Transmembrane helix</keyword>
<dbReference type="EMBL" id="CP002159">
    <property type="protein sequence ID" value="ADL56123.1"/>
    <property type="molecule type" value="Genomic_DNA"/>
</dbReference>
<evidence type="ECO:0000256" key="1">
    <source>
        <dbReference type="SAM" id="Phobius"/>
    </source>
</evidence>
<organism evidence="2 3">
    <name type="scientific">Gallionella capsiferriformans (strain ES-2)</name>
    <name type="common">Gallionella ferruginea capsiferriformans (strain ES-2)</name>
    <dbReference type="NCBI Taxonomy" id="395494"/>
    <lineage>
        <taxon>Bacteria</taxon>
        <taxon>Pseudomonadati</taxon>
        <taxon>Pseudomonadota</taxon>
        <taxon>Betaproteobacteria</taxon>
        <taxon>Nitrosomonadales</taxon>
        <taxon>Gallionellaceae</taxon>
        <taxon>Gallionella</taxon>
    </lineage>
</organism>
<keyword evidence="3" id="KW-1185">Reference proteome</keyword>
<dbReference type="STRING" id="395494.Galf_2118"/>
<sequence length="415" mass="46110">MQRTECPKISWVSVVLAMLALFSIALLYFQQEQAKPKLKIGVLHSLTGTMATSERPLVDALRLAVEEENQAGGVDGRQIEIVTADCRSDADYCAQQAEKLITQDGVQALFGCWTSACRKAVKPVIEKHRHLLFYPVQYEGLEQSPDIIYTGAAPNQQIIPMALWALQNTGNRFYLVGSDYIFPHTANLMVKDVLLAQGGKLLGERYVPLGSSDLAVVVKEIAAQHPDFVINTLNGDSNQQFFRALREAGISSETTPVFSTSIAEVELAAMGAELMVGHYAAWNYFQSLATPDNKKFVARFKQRFGADRVLDDPMEASYIGVKLWVEAMRSVKSDDLSSVKITLAQQTYLAPEGIVAVDHDTRHLWKAAYIARASSDGQFEIVWRSEKPLQPAPFPGYRSRAEWLVMQRGLPEVLP</sequence>
<dbReference type="InterPro" id="IPR028082">
    <property type="entry name" value="Peripla_BP_I"/>
</dbReference>
<gene>
    <name evidence="2" type="ordered locus">Galf_2118</name>
</gene>